<proteinExistence type="predicted"/>
<dbReference type="RefSeq" id="WP_169200391.1">
    <property type="nucleotide sequence ID" value="NZ_WTVH02000009.1"/>
</dbReference>
<dbReference type="Proteomes" id="UP000601990">
    <property type="component" value="Unassembled WGS sequence"/>
</dbReference>
<evidence type="ECO:0008006" key="3">
    <source>
        <dbReference type="Google" id="ProtNLM"/>
    </source>
</evidence>
<comment type="caution">
    <text evidence="1">The sequence shown here is derived from an EMBL/GenBank/DDBJ whole genome shotgun (WGS) entry which is preliminary data.</text>
</comment>
<accession>A0ABX1N7F5</accession>
<reference evidence="1" key="1">
    <citation type="submission" date="2019-12" db="EMBL/GenBank/DDBJ databases">
        <title>Comparative genomics gives insights into the taxonomy of the Azoarcus-Aromatoleum group and reveals separate origins of nif in the plant-associated Azoarcus and non-plant-associated Aromatoleum sub-groups.</title>
        <authorList>
            <person name="Lafos M."/>
            <person name="Maluk M."/>
            <person name="Batista M."/>
            <person name="Junghare M."/>
            <person name="Carmona M."/>
            <person name="Faoro H."/>
            <person name="Cruz L.M."/>
            <person name="Battistoni F."/>
            <person name="De Souza E."/>
            <person name="Pedrosa F."/>
            <person name="Chen W.-M."/>
            <person name="Poole P.S."/>
            <person name="Dixon R.A."/>
            <person name="James E.K."/>
        </authorList>
    </citation>
    <scope>NUCLEOTIDE SEQUENCE</scope>
    <source>
        <strain evidence="1">U120</strain>
    </source>
</reference>
<evidence type="ECO:0000313" key="2">
    <source>
        <dbReference type="Proteomes" id="UP000601990"/>
    </source>
</evidence>
<dbReference type="EMBL" id="WTVH01000052">
    <property type="protein sequence ID" value="NMF95191.1"/>
    <property type="molecule type" value="Genomic_DNA"/>
</dbReference>
<sequence>MGFQFGRALGTLLCLVCLFGCQGVPLHDLRAAAPNFEVDTARPIDAVLGCLTEHQDVNNLRGAGSLHVTTQPSGQQAEITIGAYQMSDFKHFYLVQLKSIQQGTHLRMTRAPVNFGPLPEDELRGLLSRCAAIE</sequence>
<organism evidence="1 2">
    <name type="scientific">Aromatoleum buckelii</name>
    <dbReference type="NCBI Taxonomy" id="200254"/>
    <lineage>
        <taxon>Bacteria</taxon>
        <taxon>Pseudomonadati</taxon>
        <taxon>Pseudomonadota</taxon>
        <taxon>Betaproteobacteria</taxon>
        <taxon>Rhodocyclales</taxon>
        <taxon>Rhodocyclaceae</taxon>
        <taxon>Aromatoleum</taxon>
    </lineage>
</organism>
<protein>
    <recommendedName>
        <fullName evidence="3">Lipoprotein</fullName>
    </recommendedName>
</protein>
<name>A0ABX1N7F5_9RHOO</name>
<evidence type="ECO:0000313" key="1">
    <source>
        <dbReference type="EMBL" id="NMF95191.1"/>
    </source>
</evidence>
<gene>
    <name evidence="1" type="ORF">GO608_17935</name>
</gene>
<keyword evidence="2" id="KW-1185">Reference proteome</keyword>